<feature type="non-terminal residue" evidence="3">
    <location>
        <position position="1"/>
    </location>
</feature>
<comment type="pathway">
    <text evidence="1">Glycan biosynthesis; glycogen metabolism.</text>
</comment>
<dbReference type="InterPro" id="IPR011613">
    <property type="entry name" value="GH15-like"/>
</dbReference>
<comment type="similarity">
    <text evidence="1">Belongs to the phosphorylase b kinase regulatory chain family.</text>
</comment>
<name>A0ABN7PIR7_TIMPD</name>
<sequence length="118" mass="13435">VEEHLKNLYQRVGCLRYWPAVRYCSSLLRHTVDSISPFITTVLVNGKQLTVGVIGREETVFDKPMTPAEIQSVMYSTIQPYDVIQAVLQQEVVLYCGRLIATNPEMFKGILKIRVGYV</sequence>
<comment type="caution">
    <text evidence="3">The sequence shown here is derived from an EMBL/GenBank/DDBJ whole genome shotgun (WGS) entry which is preliminary data.</text>
</comment>
<dbReference type="EMBL" id="CAJPIN010072690">
    <property type="protein sequence ID" value="CAG2067644.1"/>
    <property type="molecule type" value="Genomic_DNA"/>
</dbReference>
<keyword evidence="1" id="KW-0119">Carbohydrate metabolism</keyword>
<comment type="subcellular location">
    <subcellularLocation>
        <location evidence="1">Cell membrane</location>
        <topology evidence="1">Lipid-anchor</topology>
        <orientation evidence="1">Cytoplasmic side</orientation>
    </subcellularLocation>
</comment>
<evidence type="ECO:0000313" key="4">
    <source>
        <dbReference type="Proteomes" id="UP001153148"/>
    </source>
</evidence>
<keyword evidence="4" id="KW-1185">Reference proteome</keyword>
<dbReference type="Pfam" id="PF00723">
    <property type="entry name" value="Glyco_hydro_15"/>
    <property type="match status" value="1"/>
</dbReference>
<dbReference type="InterPro" id="IPR008734">
    <property type="entry name" value="PHK_A/B_su"/>
</dbReference>
<accession>A0ABN7PIR7</accession>
<evidence type="ECO:0000259" key="2">
    <source>
        <dbReference type="Pfam" id="PF00723"/>
    </source>
</evidence>
<evidence type="ECO:0000313" key="3">
    <source>
        <dbReference type="EMBL" id="CAG2067644.1"/>
    </source>
</evidence>
<protein>
    <recommendedName>
        <fullName evidence="1">Phosphorylase b kinase regulatory subunit</fullName>
    </recommendedName>
</protein>
<evidence type="ECO:0000256" key="1">
    <source>
        <dbReference type="RuleBase" id="RU364123"/>
    </source>
</evidence>
<keyword evidence="1" id="KW-0321">Glycogen metabolism</keyword>
<gene>
    <name evidence="3" type="ORF">TPAB3V08_LOCUS14587</name>
</gene>
<dbReference type="Proteomes" id="UP001153148">
    <property type="component" value="Unassembled WGS sequence"/>
</dbReference>
<dbReference type="PANTHER" id="PTHR10749:SF8">
    <property type="entry name" value="PHOSPHORYLASE B KINASE REGULATORY SUBUNIT BETA"/>
    <property type="match status" value="1"/>
</dbReference>
<keyword evidence="1" id="KW-0472">Membrane</keyword>
<reference evidence="3" key="1">
    <citation type="submission" date="2021-03" db="EMBL/GenBank/DDBJ databases">
        <authorList>
            <person name="Tran Van P."/>
        </authorList>
    </citation>
    <scope>NUCLEOTIDE SEQUENCE</scope>
</reference>
<organism evidence="3 4">
    <name type="scientific">Timema podura</name>
    <name type="common">Walking stick</name>
    <dbReference type="NCBI Taxonomy" id="61482"/>
    <lineage>
        <taxon>Eukaryota</taxon>
        <taxon>Metazoa</taxon>
        <taxon>Ecdysozoa</taxon>
        <taxon>Arthropoda</taxon>
        <taxon>Hexapoda</taxon>
        <taxon>Insecta</taxon>
        <taxon>Pterygota</taxon>
        <taxon>Neoptera</taxon>
        <taxon>Polyneoptera</taxon>
        <taxon>Phasmatodea</taxon>
        <taxon>Timematodea</taxon>
        <taxon>Timematoidea</taxon>
        <taxon>Timematidae</taxon>
        <taxon>Timema</taxon>
    </lineage>
</organism>
<keyword evidence="1" id="KW-0449">Lipoprotein</keyword>
<dbReference type="PANTHER" id="PTHR10749">
    <property type="entry name" value="PHOSPHORYLASE B KINASE REGULATORY SUBUNIT"/>
    <property type="match status" value="1"/>
</dbReference>
<comment type="function">
    <text evidence="1">Phosphorylase b kinase catalyzes the phosphorylation of serine in certain substrates, including troponin I.</text>
</comment>
<keyword evidence="1" id="KW-1003">Cell membrane</keyword>
<keyword evidence="1" id="KW-0636">Prenylation</keyword>
<feature type="domain" description="GH15-like" evidence="2">
    <location>
        <begin position="1"/>
        <end position="116"/>
    </location>
</feature>
<keyword evidence="1" id="KW-0112">Calmodulin-binding</keyword>
<proteinExistence type="inferred from homology"/>